<feature type="region of interest" description="Disordered" evidence="1">
    <location>
        <begin position="71"/>
        <end position="139"/>
    </location>
</feature>
<comment type="caution">
    <text evidence="2">The sequence shown here is derived from an EMBL/GenBank/DDBJ whole genome shotgun (WGS) entry which is preliminary data.</text>
</comment>
<sequence>MRLDTWYILTDRIYDRQVQATLMPRGRRFYWLETGSKQEYDVKAESVLKWFKELKFDWVDQVEQLEKGNKALKEKSQKQIECKQLDWSAQTEGTADGDRNEHKEQGSNRHEEKEQRKEKLPKQNDETMDWMASTHHKER</sequence>
<dbReference type="Proteomes" id="UP001176961">
    <property type="component" value="Unassembled WGS sequence"/>
</dbReference>
<feature type="compositionally biased region" description="Basic and acidic residues" evidence="1">
    <location>
        <begin position="96"/>
        <end position="125"/>
    </location>
</feature>
<keyword evidence="3" id="KW-1185">Reference proteome</keyword>
<gene>
    <name evidence="2" type="ORF">CYNAS_LOCUS10361</name>
</gene>
<name>A0AA36GU85_CYLNA</name>
<evidence type="ECO:0000313" key="2">
    <source>
        <dbReference type="EMBL" id="CAJ0598378.1"/>
    </source>
</evidence>
<proteinExistence type="predicted"/>
<reference evidence="2" key="1">
    <citation type="submission" date="2023-07" db="EMBL/GenBank/DDBJ databases">
        <authorList>
            <consortium name="CYATHOMIX"/>
        </authorList>
    </citation>
    <scope>NUCLEOTIDE SEQUENCE</scope>
    <source>
        <strain evidence="2">N/A</strain>
    </source>
</reference>
<accession>A0AA36GU85</accession>
<protein>
    <submittedName>
        <fullName evidence="2">Uncharacterized protein</fullName>
    </submittedName>
</protein>
<evidence type="ECO:0000313" key="3">
    <source>
        <dbReference type="Proteomes" id="UP001176961"/>
    </source>
</evidence>
<dbReference type="EMBL" id="CATQJL010000223">
    <property type="protein sequence ID" value="CAJ0598378.1"/>
    <property type="molecule type" value="Genomic_DNA"/>
</dbReference>
<organism evidence="2 3">
    <name type="scientific">Cylicocyclus nassatus</name>
    <name type="common">Nematode worm</name>
    <dbReference type="NCBI Taxonomy" id="53992"/>
    <lineage>
        <taxon>Eukaryota</taxon>
        <taxon>Metazoa</taxon>
        <taxon>Ecdysozoa</taxon>
        <taxon>Nematoda</taxon>
        <taxon>Chromadorea</taxon>
        <taxon>Rhabditida</taxon>
        <taxon>Rhabditina</taxon>
        <taxon>Rhabditomorpha</taxon>
        <taxon>Strongyloidea</taxon>
        <taxon>Strongylidae</taxon>
        <taxon>Cylicocyclus</taxon>
    </lineage>
</organism>
<evidence type="ECO:0000256" key="1">
    <source>
        <dbReference type="SAM" id="MobiDB-lite"/>
    </source>
</evidence>
<dbReference type="AlphaFoldDB" id="A0AA36GU85"/>
<feature type="compositionally biased region" description="Basic and acidic residues" evidence="1">
    <location>
        <begin position="71"/>
        <end position="84"/>
    </location>
</feature>